<keyword evidence="6" id="KW-0137">Centromere</keyword>
<evidence type="ECO:0000313" key="8">
    <source>
        <dbReference type="Proteomes" id="UP000070444"/>
    </source>
</evidence>
<gene>
    <name evidence="7" type="ORF">CONCODRAFT_20493</name>
</gene>
<evidence type="ECO:0000256" key="1">
    <source>
        <dbReference type="ARBA" id="ARBA00004123"/>
    </source>
</evidence>
<dbReference type="InterPro" id="IPR007902">
    <property type="entry name" value="Chl4/mis15/CENP-N"/>
</dbReference>
<dbReference type="EMBL" id="KQ964791">
    <property type="protein sequence ID" value="KXN65954.1"/>
    <property type="molecule type" value="Genomic_DNA"/>
</dbReference>
<evidence type="ECO:0000256" key="3">
    <source>
        <dbReference type="ARBA" id="ARBA00005566"/>
    </source>
</evidence>
<evidence type="ECO:0000313" key="7">
    <source>
        <dbReference type="EMBL" id="KXN65954.1"/>
    </source>
</evidence>
<evidence type="ECO:0000256" key="2">
    <source>
        <dbReference type="ARBA" id="ARBA00004584"/>
    </source>
</evidence>
<comment type="subcellular location">
    <subcellularLocation>
        <location evidence="2">Chromosome</location>
        <location evidence="2">Centromere</location>
    </subcellularLocation>
    <subcellularLocation>
        <location evidence="1">Nucleus</location>
    </subcellularLocation>
</comment>
<proteinExistence type="inferred from homology"/>
<keyword evidence="8" id="KW-1185">Reference proteome</keyword>
<name>A0A137NTK2_CONC2</name>
<dbReference type="GO" id="GO:0000775">
    <property type="term" value="C:chromosome, centromeric region"/>
    <property type="evidence" value="ECO:0007669"/>
    <property type="project" value="UniProtKB-SubCell"/>
</dbReference>
<dbReference type="PANTHER" id="PTHR46790:SF1">
    <property type="entry name" value="CENTROMERE PROTEIN N"/>
    <property type="match status" value="1"/>
</dbReference>
<dbReference type="Proteomes" id="UP000070444">
    <property type="component" value="Unassembled WGS sequence"/>
</dbReference>
<accession>A0A137NTK2</accession>
<organism evidence="7 8">
    <name type="scientific">Conidiobolus coronatus (strain ATCC 28846 / CBS 209.66 / NRRL 28638)</name>
    <name type="common">Delacroixia coronata</name>
    <dbReference type="NCBI Taxonomy" id="796925"/>
    <lineage>
        <taxon>Eukaryota</taxon>
        <taxon>Fungi</taxon>
        <taxon>Fungi incertae sedis</taxon>
        <taxon>Zoopagomycota</taxon>
        <taxon>Entomophthoromycotina</taxon>
        <taxon>Entomophthoromycetes</taxon>
        <taxon>Entomophthorales</taxon>
        <taxon>Ancylistaceae</taxon>
        <taxon>Conidiobolus</taxon>
    </lineage>
</organism>
<dbReference type="PANTHER" id="PTHR46790">
    <property type="entry name" value="CENTROMERE PROTEIN N"/>
    <property type="match status" value="1"/>
</dbReference>
<dbReference type="GO" id="GO:0007059">
    <property type="term" value="P:chromosome segregation"/>
    <property type="evidence" value="ECO:0007669"/>
    <property type="project" value="InterPro"/>
</dbReference>
<protein>
    <submittedName>
        <fullName evidence="7">Uncharacterized protein</fullName>
    </submittedName>
</protein>
<dbReference type="GO" id="GO:0005654">
    <property type="term" value="C:nucleoplasm"/>
    <property type="evidence" value="ECO:0007669"/>
    <property type="project" value="TreeGrafter"/>
</dbReference>
<dbReference type="InterPro" id="IPR052011">
    <property type="entry name" value="CENP-NAC/CAD_complex"/>
</dbReference>
<evidence type="ECO:0000256" key="6">
    <source>
        <dbReference type="ARBA" id="ARBA00023328"/>
    </source>
</evidence>
<comment type="similarity">
    <text evidence="3">Belongs to the CENP-N/CHL4 family.</text>
</comment>
<evidence type="ECO:0000256" key="5">
    <source>
        <dbReference type="ARBA" id="ARBA00023242"/>
    </source>
</evidence>
<sequence length="368" mass="42542">MANKKEKTYPIKLTKKLKYQLIETVQRAEVIKLVKLWIESDSSLEPIDKVYKIQTLDEFNSNSTQYELSNYLLNNYLNEDNFTNLKLAQLDLLKYIQNQTSTKYNLFKLKLNLKPIANLSLNPSKLRITLNTKLLPFFNQSVYSTWEGDKLWVRIGIDEVSGFKEIERLNRVIMVVKVGTPYLIMSKVPPKLEPYLIQVLKEVFEADEIQQKTLQSKNLATILTFLTNPSTQTKLKPLEFNTNKFELFNELNPINNINLLNIKQTGNFKVQEFNKLNKNLNFIKSSFGDHKLSKLESCTLITKTSLPSTDLHQSIPFESTLTFNGPSVLEGLKQLNEQNIDPERVKTSKLPFIIDEIGMKLTNEVILE</sequence>
<dbReference type="OMA" id="THNSATH"/>
<dbReference type="AlphaFoldDB" id="A0A137NTK2"/>
<dbReference type="GO" id="GO:0034080">
    <property type="term" value="P:CENP-A containing chromatin assembly"/>
    <property type="evidence" value="ECO:0007669"/>
    <property type="project" value="InterPro"/>
</dbReference>
<dbReference type="Pfam" id="PF05238">
    <property type="entry name" value="CENP-N"/>
    <property type="match status" value="1"/>
</dbReference>
<keyword evidence="5" id="KW-0539">Nucleus</keyword>
<evidence type="ECO:0000256" key="4">
    <source>
        <dbReference type="ARBA" id="ARBA00022454"/>
    </source>
</evidence>
<reference evidence="7 8" key="1">
    <citation type="journal article" date="2015" name="Genome Biol. Evol.">
        <title>Phylogenomic analyses indicate that early fungi evolved digesting cell walls of algal ancestors of land plants.</title>
        <authorList>
            <person name="Chang Y."/>
            <person name="Wang S."/>
            <person name="Sekimoto S."/>
            <person name="Aerts A.L."/>
            <person name="Choi C."/>
            <person name="Clum A."/>
            <person name="LaButti K.M."/>
            <person name="Lindquist E.A."/>
            <person name="Yee Ngan C."/>
            <person name="Ohm R.A."/>
            <person name="Salamov A.A."/>
            <person name="Grigoriev I.V."/>
            <person name="Spatafora J.W."/>
            <person name="Berbee M.L."/>
        </authorList>
    </citation>
    <scope>NUCLEOTIDE SEQUENCE [LARGE SCALE GENOMIC DNA]</scope>
    <source>
        <strain evidence="7 8">NRRL 28638</strain>
    </source>
</reference>
<keyword evidence="4" id="KW-0158">Chromosome</keyword>
<dbReference type="OrthoDB" id="6585699at2759"/>
<dbReference type="STRING" id="796925.A0A137NTK2"/>